<keyword evidence="7 9" id="KW-0811">Translocation</keyword>
<dbReference type="InterPro" id="IPR038379">
    <property type="entry name" value="SecE_sf"/>
</dbReference>
<keyword evidence="2 9" id="KW-0813">Transport</keyword>
<accession>A0ABS2GJX3</accession>
<evidence type="ECO:0000256" key="8">
    <source>
        <dbReference type="ARBA" id="ARBA00023136"/>
    </source>
</evidence>
<dbReference type="Gene3D" id="1.20.5.1030">
    <property type="entry name" value="Preprotein translocase secy subunit"/>
    <property type="match status" value="1"/>
</dbReference>
<evidence type="ECO:0000256" key="9">
    <source>
        <dbReference type="HAMAP-Rule" id="MF_00422"/>
    </source>
</evidence>
<dbReference type="Pfam" id="PF00584">
    <property type="entry name" value="SecE"/>
    <property type="match status" value="1"/>
</dbReference>
<dbReference type="InterPro" id="IPR005807">
    <property type="entry name" value="SecE_bac"/>
</dbReference>
<sequence>MSAKAANAENKTGFLAKIKRYFKDMRGELKKVVWPEKKQVLNNTGIVIIALIISACIICGFDFVITKLVSLFFMGA</sequence>
<reference evidence="10 11" key="1">
    <citation type="journal article" date="2021" name="Sci. Rep.">
        <title>The distribution of antibiotic resistance genes in chicken gut microbiota commensals.</title>
        <authorList>
            <person name="Juricova H."/>
            <person name="Matiasovicova J."/>
            <person name="Kubasova T."/>
            <person name="Cejkova D."/>
            <person name="Rychlik I."/>
        </authorList>
    </citation>
    <scope>NUCLEOTIDE SEQUENCE [LARGE SCALE GENOMIC DNA]</scope>
    <source>
        <strain evidence="10 11">An564</strain>
    </source>
</reference>
<evidence type="ECO:0000256" key="4">
    <source>
        <dbReference type="ARBA" id="ARBA00022692"/>
    </source>
</evidence>
<evidence type="ECO:0000256" key="2">
    <source>
        <dbReference type="ARBA" id="ARBA00022448"/>
    </source>
</evidence>
<dbReference type="EMBL" id="JACSNR010000002">
    <property type="protein sequence ID" value="MBM6922767.1"/>
    <property type="molecule type" value="Genomic_DNA"/>
</dbReference>
<keyword evidence="5 9" id="KW-0653">Protein transport</keyword>
<comment type="function">
    <text evidence="9">Essential subunit of the Sec protein translocation channel SecYEG. Clamps together the 2 halves of SecY. May contact the channel plug during translocation.</text>
</comment>
<gene>
    <name evidence="9 10" type="primary">secE</name>
    <name evidence="10" type="ORF">H9X81_03540</name>
</gene>
<evidence type="ECO:0000256" key="6">
    <source>
        <dbReference type="ARBA" id="ARBA00022989"/>
    </source>
</evidence>
<dbReference type="NCBIfam" id="TIGR00964">
    <property type="entry name" value="secE_bact"/>
    <property type="match status" value="1"/>
</dbReference>
<proteinExistence type="inferred from homology"/>
<dbReference type="PANTHER" id="PTHR33910">
    <property type="entry name" value="PROTEIN TRANSLOCASE SUBUNIT SECE"/>
    <property type="match status" value="1"/>
</dbReference>
<evidence type="ECO:0000256" key="5">
    <source>
        <dbReference type="ARBA" id="ARBA00022927"/>
    </source>
</evidence>
<feature type="transmembrane region" description="Helical" evidence="9">
    <location>
        <begin position="44"/>
        <end position="65"/>
    </location>
</feature>
<keyword evidence="8 9" id="KW-0472">Membrane</keyword>
<keyword evidence="4 9" id="KW-0812">Transmembrane</keyword>
<dbReference type="InterPro" id="IPR001901">
    <property type="entry name" value="Translocase_SecE/Sec61-g"/>
</dbReference>
<evidence type="ECO:0000256" key="7">
    <source>
        <dbReference type="ARBA" id="ARBA00023010"/>
    </source>
</evidence>
<comment type="subcellular location">
    <subcellularLocation>
        <location evidence="9">Cell membrane</location>
        <topology evidence="9">Single-pass membrane protein</topology>
    </subcellularLocation>
    <subcellularLocation>
        <location evidence="1">Membrane</location>
    </subcellularLocation>
</comment>
<dbReference type="RefSeq" id="WP_177504271.1">
    <property type="nucleotide sequence ID" value="NZ_JACSNR010000002.1"/>
</dbReference>
<dbReference type="Proteomes" id="UP000724149">
    <property type="component" value="Unassembled WGS sequence"/>
</dbReference>
<comment type="subunit">
    <text evidence="9">Component of the Sec protein translocase complex. Heterotrimer consisting of SecY, SecE and SecG subunits. The heterotrimers can form oligomers, although 1 heterotrimer is thought to be able to translocate proteins. Interacts with the ribosome. Interacts with SecDF, and other proteins may be involved. Interacts with SecA.</text>
</comment>
<dbReference type="HAMAP" id="MF_00422">
    <property type="entry name" value="SecE"/>
    <property type="match status" value="1"/>
</dbReference>
<keyword evidence="6 9" id="KW-1133">Transmembrane helix</keyword>
<comment type="caution">
    <text evidence="10">The sequence shown here is derived from an EMBL/GenBank/DDBJ whole genome shotgun (WGS) entry which is preliminary data.</text>
</comment>
<name>A0ABS2GJX3_9FIRM</name>
<keyword evidence="3 9" id="KW-1003">Cell membrane</keyword>
<dbReference type="PROSITE" id="PS01067">
    <property type="entry name" value="SECE_SEC61G"/>
    <property type="match status" value="1"/>
</dbReference>
<protein>
    <recommendedName>
        <fullName evidence="9">Protein translocase subunit SecE</fullName>
    </recommendedName>
</protein>
<keyword evidence="11" id="KW-1185">Reference proteome</keyword>
<comment type="similarity">
    <text evidence="9">Belongs to the SecE/SEC61-gamma family.</text>
</comment>
<dbReference type="PANTHER" id="PTHR33910:SF1">
    <property type="entry name" value="PROTEIN TRANSLOCASE SUBUNIT SECE"/>
    <property type="match status" value="1"/>
</dbReference>
<evidence type="ECO:0000313" key="11">
    <source>
        <dbReference type="Proteomes" id="UP000724149"/>
    </source>
</evidence>
<evidence type="ECO:0000256" key="1">
    <source>
        <dbReference type="ARBA" id="ARBA00004370"/>
    </source>
</evidence>
<organism evidence="10 11">
    <name type="scientific">Hydrogenoanaerobacterium saccharovorans</name>
    <dbReference type="NCBI Taxonomy" id="474960"/>
    <lineage>
        <taxon>Bacteria</taxon>
        <taxon>Bacillati</taxon>
        <taxon>Bacillota</taxon>
        <taxon>Clostridia</taxon>
        <taxon>Eubacteriales</taxon>
        <taxon>Oscillospiraceae</taxon>
        <taxon>Hydrogenoanaerobacterium</taxon>
    </lineage>
</organism>
<evidence type="ECO:0000313" key="10">
    <source>
        <dbReference type="EMBL" id="MBM6922767.1"/>
    </source>
</evidence>
<evidence type="ECO:0000256" key="3">
    <source>
        <dbReference type="ARBA" id="ARBA00022475"/>
    </source>
</evidence>